<dbReference type="PRINTS" id="PR00045">
    <property type="entry name" value="SIGMA54FCT"/>
</dbReference>
<keyword evidence="3" id="KW-0808">Transferase</keyword>
<keyword evidence="8" id="KW-0804">Transcription</keyword>
<evidence type="ECO:0000256" key="8">
    <source>
        <dbReference type="ARBA" id="ARBA00023163"/>
    </source>
</evidence>
<dbReference type="GO" id="GO:0000428">
    <property type="term" value="C:DNA-directed RNA polymerase complex"/>
    <property type="evidence" value="ECO:0007669"/>
    <property type="project" value="UniProtKB-KW"/>
</dbReference>
<organism evidence="12 13">
    <name type="scientific">Pelovirga terrestris</name>
    <dbReference type="NCBI Taxonomy" id="2771352"/>
    <lineage>
        <taxon>Bacteria</taxon>
        <taxon>Pseudomonadati</taxon>
        <taxon>Thermodesulfobacteriota</taxon>
        <taxon>Desulfuromonadia</taxon>
        <taxon>Geobacterales</taxon>
        <taxon>Geobacteraceae</taxon>
        <taxon>Pelovirga</taxon>
    </lineage>
</organism>
<dbReference type="EMBL" id="JACWUN010000018">
    <property type="protein sequence ID" value="MBD1401638.1"/>
    <property type="molecule type" value="Genomic_DNA"/>
</dbReference>
<dbReference type="GO" id="GO:0016987">
    <property type="term" value="F:sigma factor activity"/>
    <property type="evidence" value="ECO:0007669"/>
    <property type="project" value="UniProtKB-KW"/>
</dbReference>
<evidence type="ECO:0000256" key="4">
    <source>
        <dbReference type="ARBA" id="ARBA00022695"/>
    </source>
</evidence>
<dbReference type="PANTHER" id="PTHR32248">
    <property type="entry name" value="RNA POLYMERASE SIGMA-54 FACTOR"/>
    <property type="match status" value="1"/>
</dbReference>
<dbReference type="GO" id="GO:0001216">
    <property type="term" value="F:DNA-binding transcription activator activity"/>
    <property type="evidence" value="ECO:0007669"/>
    <property type="project" value="InterPro"/>
</dbReference>
<dbReference type="GO" id="GO:0003677">
    <property type="term" value="F:DNA binding"/>
    <property type="evidence" value="ECO:0007669"/>
    <property type="project" value="UniProtKB-KW"/>
</dbReference>
<evidence type="ECO:0000256" key="2">
    <source>
        <dbReference type="ARBA" id="ARBA00022478"/>
    </source>
</evidence>
<dbReference type="Pfam" id="PF00309">
    <property type="entry name" value="Sigma54_AID"/>
    <property type="match status" value="1"/>
</dbReference>
<dbReference type="Gene3D" id="1.10.10.1330">
    <property type="entry name" value="RNA polymerase sigma-54 factor, core-binding domain"/>
    <property type="match status" value="1"/>
</dbReference>
<evidence type="ECO:0000256" key="1">
    <source>
        <dbReference type="ARBA" id="ARBA00008798"/>
    </source>
</evidence>
<reference evidence="12" key="1">
    <citation type="submission" date="2020-09" db="EMBL/GenBank/DDBJ databases">
        <title>Pelobacter alkaliphilus sp. nov., a novel anaerobic arsenate-reducing bacterium from terrestrial mud volcano.</title>
        <authorList>
            <person name="Khomyakova M.A."/>
            <person name="Merkel A.Y."/>
            <person name="Slobodkin A.I."/>
        </authorList>
    </citation>
    <scope>NUCLEOTIDE SEQUENCE</scope>
    <source>
        <strain evidence="12">M08fum</strain>
    </source>
</reference>
<comment type="similarity">
    <text evidence="1">Belongs to the sigma-54 factor family.</text>
</comment>
<dbReference type="PIRSF" id="PIRSF000774">
    <property type="entry name" value="RpoN"/>
    <property type="match status" value="1"/>
</dbReference>
<keyword evidence="7" id="KW-0238">DNA-binding</keyword>
<keyword evidence="5" id="KW-0805">Transcription regulation</keyword>
<sequence length="487" mass="55125">MALDLRLQVKLSQQLVMTPQLQQAIKLLQLSRLELVDAISEELAENPVLEEGIDHQEEKEEALRTGVEDEVTPTPESSPEQELSGEMDGVGDIDWQTYLEGYSLNSSSNDARDNYEEQEDRPSFESLMTQPRRLSDHLLWQLGLSTLPAPEHHAAVDIIGNLDDAGYLQTPLEELAEQAGVDLAVYQAALQRVQAYDPPGVACRNLQECLLLQLDRLELSDSLAAVLLRDFIDELGARKYPQIAKALKLPVEEVFAATKLISELDPRPGSAYNDEEAHYIVPDIYIHKLGDDYVVTQNDEGLPNLRISAFYRNALMESKGIDKQTGDYIQDKMRSAVWLIKSIHQRQRTIYKVTQSIVKFQRDFFDKGIEYLKPMVLRDVAEDIQMHESTVSRVTTNKYVQTPQGLFELKFFFNSGINTSDGDAVASESVKSKIRDIVAAENPKKPLSDQKIVDLLQQQEIDIARRTVTKYREMLGIGSSTERKRLF</sequence>
<dbReference type="PROSITE" id="PS50044">
    <property type="entry name" value="SIGMA54_3"/>
    <property type="match status" value="1"/>
</dbReference>
<name>A0A8J6UHL5_9BACT</name>
<feature type="region of interest" description="Disordered" evidence="9">
    <location>
        <begin position="47"/>
        <end position="88"/>
    </location>
</feature>
<dbReference type="Pfam" id="PF04552">
    <property type="entry name" value="Sigma54_DBD"/>
    <property type="match status" value="1"/>
</dbReference>
<gene>
    <name evidence="12" type="primary">rpoN</name>
    <name evidence="12" type="ORF">ICT70_13305</name>
</gene>
<keyword evidence="2" id="KW-0240">DNA-directed RNA polymerase</keyword>
<dbReference type="Proteomes" id="UP000632828">
    <property type="component" value="Unassembled WGS sequence"/>
</dbReference>
<feature type="domain" description="RNA polymerase sigma factor 54 DNA-binding" evidence="10">
    <location>
        <begin position="328"/>
        <end position="485"/>
    </location>
</feature>
<proteinExistence type="inferred from homology"/>
<feature type="compositionally biased region" description="Basic and acidic residues" evidence="9">
    <location>
        <begin position="52"/>
        <end position="67"/>
    </location>
</feature>
<dbReference type="Pfam" id="PF04963">
    <property type="entry name" value="Sigma54_CBD"/>
    <property type="match status" value="1"/>
</dbReference>
<evidence type="ECO:0000256" key="3">
    <source>
        <dbReference type="ARBA" id="ARBA00022679"/>
    </source>
</evidence>
<dbReference type="PANTHER" id="PTHR32248:SF4">
    <property type="entry name" value="RNA POLYMERASE SIGMA-54 FACTOR"/>
    <property type="match status" value="1"/>
</dbReference>
<evidence type="ECO:0000313" key="12">
    <source>
        <dbReference type="EMBL" id="MBD1401638.1"/>
    </source>
</evidence>
<protein>
    <submittedName>
        <fullName evidence="12">RNA polymerase factor sigma-54</fullName>
    </submittedName>
</protein>
<evidence type="ECO:0000313" key="13">
    <source>
        <dbReference type="Proteomes" id="UP000632828"/>
    </source>
</evidence>
<keyword evidence="13" id="KW-1185">Reference proteome</keyword>
<comment type="caution">
    <text evidence="12">The sequence shown here is derived from an EMBL/GenBank/DDBJ whole genome shotgun (WGS) entry which is preliminary data.</text>
</comment>
<dbReference type="PROSITE" id="PS00717">
    <property type="entry name" value="SIGMA54_1"/>
    <property type="match status" value="1"/>
</dbReference>
<dbReference type="InterPro" id="IPR007634">
    <property type="entry name" value="RNA_pol_sigma_54_DNA-bd"/>
</dbReference>
<dbReference type="InterPro" id="IPR038709">
    <property type="entry name" value="RpoN_core-bd_sf"/>
</dbReference>
<dbReference type="RefSeq" id="WP_191157447.1">
    <property type="nucleotide sequence ID" value="NZ_JACWUN010000018.1"/>
</dbReference>
<evidence type="ECO:0000256" key="5">
    <source>
        <dbReference type="ARBA" id="ARBA00023015"/>
    </source>
</evidence>
<evidence type="ECO:0000256" key="6">
    <source>
        <dbReference type="ARBA" id="ARBA00023082"/>
    </source>
</evidence>
<dbReference type="NCBIfam" id="NF009118">
    <property type="entry name" value="PRK12469.1"/>
    <property type="match status" value="1"/>
</dbReference>
<dbReference type="Gene3D" id="1.10.10.60">
    <property type="entry name" value="Homeodomain-like"/>
    <property type="match status" value="1"/>
</dbReference>
<keyword evidence="4" id="KW-0548">Nucleotidyltransferase</keyword>
<keyword evidence="6" id="KW-0731">Sigma factor</keyword>
<dbReference type="GO" id="GO:0006352">
    <property type="term" value="P:DNA-templated transcription initiation"/>
    <property type="evidence" value="ECO:0007669"/>
    <property type="project" value="InterPro"/>
</dbReference>
<evidence type="ECO:0000259" key="11">
    <source>
        <dbReference type="Pfam" id="PF04963"/>
    </source>
</evidence>
<accession>A0A8J6UHL5</accession>
<dbReference type="NCBIfam" id="TIGR02395">
    <property type="entry name" value="rpoN_sigma"/>
    <property type="match status" value="1"/>
</dbReference>
<dbReference type="GO" id="GO:0016779">
    <property type="term" value="F:nucleotidyltransferase activity"/>
    <property type="evidence" value="ECO:0007669"/>
    <property type="project" value="UniProtKB-KW"/>
</dbReference>
<evidence type="ECO:0000256" key="7">
    <source>
        <dbReference type="ARBA" id="ARBA00023125"/>
    </source>
</evidence>
<dbReference type="PROSITE" id="PS00718">
    <property type="entry name" value="SIGMA54_2"/>
    <property type="match status" value="1"/>
</dbReference>
<dbReference type="InterPro" id="IPR000394">
    <property type="entry name" value="RNA_pol_sigma_54"/>
</dbReference>
<dbReference type="InterPro" id="IPR007046">
    <property type="entry name" value="RNA_pol_sigma_54_core-bd"/>
</dbReference>
<feature type="domain" description="RNA polymerase sigma factor 54 core-binding" evidence="11">
    <location>
        <begin position="124"/>
        <end position="311"/>
    </location>
</feature>
<evidence type="ECO:0000259" key="10">
    <source>
        <dbReference type="Pfam" id="PF04552"/>
    </source>
</evidence>
<evidence type="ECO:0000256" key="9">
    <source>
        <dbReference type="SAM" id="MobiDB-lite"/>
    </source>
</evidence>
<dbReference type="AlphaFoldDB" id="A0A8J6UHL5"/>